<keyword evidence="5" id="KW-1185">Reference proteome</keyword>
<evidence type="ECO:0000313" key="5">
    <source>
        <dbReference type="Proteomes" id="UP000708148"/>
    </source>
</evidence>
<evidence type="ECO:0000313" key="4">
    <source>
        <dbReference type="EMBL" id="CAD7702950.1"/>
    </source>
</evidence>
<proteinExistence type="predicted"/>
<dbReference type="Pfam" id="PF10509">
    <property type="entry name" value="GalKase_gal_bdg"/>
    <property type="match status" value="1"/>
</dbReference>
<gene>
    <name evidence="4" type="ORF">OSTQU699_LOCUS8307</name>
</gene>
<dbReference type="SUPFAM" id="SSF54211">
    <property type="entry name" value="Ribosomal protein S5 domain 2-like"/>
    <property type="match status" value="1"/>
</dbReference>
<dbReference type="InterPro" id="IPR020568">
    <property type="entry name" value="Ribosomal_Su5_D2-typ_SF"/>
</dbReference>
<evidence type="ECO:0000256" key="2">
    <source>
        <dbReference type="ARBA" id="ARBA00022840"/>
    </source>
</evidence>
<dbReference type="EMBL" id="CAJHUC010002010">
    <property type="protein sequence ID" value="CAD7702950.1"/>
    <property type="molecule type" value="Genomic_DNA"/>
</dbReference>
<feature type="domain" description="Galactokinase N-terminal" evidence="3">
    <location>
        <begin position="51"/>
        <end position="89"/>
    </location>
</feature>
<evidence type="ECO:0000259" key="3">
    <source>
        <dbReference type="Pfam" id="PF10509"/>
    </source>
</evidence>
<dbReference type="GO" id="GO:0005524">
    <property type="term" value="F:ATP binding"/>
    <property type="evidence" value="ECO:0007669"/>
    <property type="project" value="UniProtKB-KW"/>
</dbReference>
<accession>A0A8S1J6F4</accession>
<dbReference type="AlphaFoldDB" id="A0A8S1J6F4"/>
<dbReference type="GO" id="GO:0005975">
    <property type="term" value="P:carbohydrate metabolic process"/>
    <property type="evidence" value="ECO:0007669"/>
    <property type="project" value="UniProtKB-ARBA"/>
</dbReference>
<dbReference type="InterPro" id="IPR014721">
    <property type="entry name" value="Ribsml_uS5_D2-typ_fold_subgr"/>
</dbReference>
<keyword evidence="2" id="KW-0067">ATP-binding</keyword>
<sequence length="171" mass="18977">MQESSGAAPQRPLTGLTGSTDCLQSADAREFLAALDAIPEPHSRAIDPGADIFVARAPGRLDVFGGFADYSGSMALQMPTAEACFAAAQVSGRFDRWHRDEILGLKFPEKRDLFDGFWMESFVRNPASCRNPVFEIACETRFLSLHFAEDLRLKLRATNDAFDHSWLKSFD</sequence>
<organism evidence="4 5">
    <name type="scientific">Ostreobium quekettii</name>
    <dbReference type="NCBI Taxonomy" id="121088"/>
    <lineage>
        <taxon>Eukaryota</taxon>
        <taxon>Viridiplantae</taxon>
        <taxon>Chlorophyta</taxon>
        <taxon>core chlorophytes</taxon>
        <taxon>Ulvophyceae</taxon>
        <taxon>TCBD clade</taxon>
        <taxon>Bryopsidales</taxon>
        <taxon>Ostreobineae</taxon>
        <taxon>Ostreobiaceae</taxon>
        <taxon>Ostreobium</taxon>
    </lineage>
</organism>
<comment type="caution">
    <text evidence="4">The sequence shown here is derived from an EMBL/GenBank/DDBJ whole genome shotgun (WGS) entry which is preliminary data.</text>
</comment>
<keyword evidence="1" id="KW-0547">Nucleotide-binding</keyword>
<dbReference type="Gene3D" id="3.30.230.10">
    <property type="match status" value="1"/>
</dbReference>
<name>A0A8S1J6F4_9CHLO</name>
<reference evidence="4" key="1">
    <citation type="submission" date="2020-12" db="EMBL/GenBank/DDBJ databases">
        <authorList>
            <person name="Iha C."/>
        </authorList>
    </citation>
    <scope>NUCLEOTIDE SEQUENCE</scope>
</reference>
<dbReference type="InterPro" id="IPR019539">
    <property type="entry name" value="GalKase_N"/>
</dbReference>
<dbReference type="OrthoDB" id="811270at2759"/>
<evidence type="ECO:0000256" key="1">
    <source>
        <dbReference type="ARBA" id="ARBA00022741"/>
    </source>
</evidence>
<protein>
    <recommendedName>
        <fullName evidence="3">Galactokinase N-terminal domain-containing protein</fullName>
    </recommendedName>
</protein>
<dbReference type="Proteomes" id="UP000708148">
    <property type="component" value="Unassembled WGS sequence"/>
</dbReference>